<proteinExistence type="predicted"/>
<protein>
    <submittedName>
        <fullName evidence="1">DUF465 domain-containing protein</fullName>
    </submittedName>
</protein>
<dbReference type="AlphaFoldDB" id="A0A6I4SQW7"/>
<comment type="caution">
    <text evidence="1">The sequence shown here is derived from an EMBL/GenBank/DDBJ whole genome shotgun (WGS) entry which is preliminary data.</text>
</comment>
<name>A0A6I4SQW7_9SPHN</name>
<dbReference type="OrthoDB" id="1263265at2"/>
<reference evidence="1 2" key="1">
    <citation type="submission" date="2019-12" db="EMBL/GenBank/DDBJ databases">
        <title>Genomic-based taxomic classification of the family Erythrobacteraceae.</title>
        <authorList>
            <person name="Xu L."/>
        </authorList>
    </citation>
    <scope>NUCLEOTIDE SEQUENCE [LARGE SCALE GENOMIC DNA]</scope>
    <source>
        <strain evidence="1 2">JCM 17802</strain>
    </source>
</reference>
<dbReference type="EMBL" id="WTYS01000001">
    <property type="protein sequence ID" value="MXO57550.1"/>
    <property type="molecule type" value="Genomic_DNA"/>
</dbReference>
<dbReference type="InterPro" id="IPR038444">
    <property type="entry name" value="DUF465_sf"/>
</dbReference>
<dbReference type="Pfam" id="PF04325">
    <property type="entry name" value="DUF465"/>
    <property type="match status" value="1"/>
</dbReference>
<dbReference type="RefSeq" id="WP_160598615.1">
    <property type="nucleotide sequence ID" value="NZ_WTYS01000001.1"/>
</dbReference>
<accession>A0A6I4SQW7</accession>
<dbReference type="InterPro" id="IPR007420">
    <property type="entry name" value="DUF465"/>
</dbReference>
<sequence>MAHTPHEIGAVFSKDAELLHKLKLGNAHFVKLADKYHAVNREVHRIVAEVEGASDERVESLKKERLALLDEISDIVSEARSEK</sequence>
<dbReference type="Proteomes" id="UP000468943">
    <property type="component" value="Unassembled WGS sequence"/>
</dbReference>
<evidence type="ECO:0000313" key="1">
    <source>
        <dbReference type="EMBL" id="MXO57550.1"/>
    </source>
</evidence>
<keyword evidence="2" id="KW-1185">Reference proteome</keyword>
<organism evidence="1 2">
    <name type="scientific">Pontixanthobacter gangjinensis</name>
    <dbReference type="NCBI Taxonomy" id="1028742"/>
    <lineage>
        <taxon>Bacteria</taxon>
        <taxon>Pseudomonadati</taxon>
        <taxon>Pseudomonadota</taxon>
        <taxon>Alphaproteobacteria</taxon>
        <taxon>Sphingomonadales</taxon>
        <taxon>Erythrobacteraceae</taxon>
        <taxon>Pontixanthobacter</taxon>
    </lineage>
</organism>
<evidence type="ECO:0000313" key="2">
    <source>
        <dbReference type="Proteomes" id="UP000468943"/>
    </source>
</evidence>
<dbReference type="Gene3D" id="6.10.280.50">
    <property type="match status" value="1"/>
</dbReference>
<gene>
    <name evidence="1" type="ORF">GRI36_11740</name>
</gene>